<dbReference type="PROSITE" id="PS51352">
    <property type="entry name" value="THIOREDOXIN_2"/>
    <property type="match status" value="1"/>
</dbReference>
<dbReference type="EMBL" id="UINC01160749">
    <property type="protein sequence ID" value="SVD59569.1"/>
    <property type="molecule type" value="Genomic_DNA"/>
</dbReference>
<protein>
    <recommendedName>
        <fullName evidence="1">Thioredoxin domain-containing protein</fullName>
    </recommendedName>
</protein>
<dbReference type="InterPro" id="IPR036249">
    <property type="entry name" value="Thioredoxin-like_sf"/>
</dbReference>
<dbReference type="Gene3D" id="3.40.30.10">
    <property type="entry name" value="Glutaredoxin"/>
    <property type="match status" value="1"/>
</dbReference>
<evidence type="ECO:0000259" key="1">
    <source>
        <dbReference type="PROSITE" id="PS51352"/>
    </source>
</evidence>
<dbReference type="SUPFAM" id="SSF52833">
    <property type="entry name" value="Thioredoxin-like"/>
    <property type="match status" value="1"/>
</dbReference>
<sequence>PLLVQSVGGQAVASTADVDWEAFEVERVEAHIAAGRTVFIDFTAEWCWTCKVNERTVLADADLRARFEELDVALVKADWTSRNPEITDMLRAFGRSGVPLYVIFPGGRPERPLVLPEVITAGIVLEHLERAQALSQMKGFE</sequence>
<proteinExistence type="predicted"/>
<dbReference type="CDD" id="cd02953">
    <property type="entry name" value="DsbDgamma"/>
    <property type="match status" value="1"/>
</dbReference>
<dbReference type="GO" id="GO:0045454">
    <property type="term" value="P:cell redox homeostasis"/>
    <property type="evidence" value="ECO:0007669"/>
    <property type="project" value="TreeGrafter"/>
</dbReference>
<gene>
    <name evidence="2" type="ORF">METZ01_LOCUS412423</name>
</gene>
<feature type="non-terminal residue" evidence="2">
    <location>
        <position position="1"/>
    </location>
</feature>
<dbReference type="InterPro" id="IPR035671">
    <property type="entry name" value="DsbD_gamma"/>
</dbReference>
<name>A0A382WLN1_9ZZZZ</name>
<dbReference type="Pfam" id="PF13899">
    <property type="entry name" value="Thioredoxin_7"/>
    <property type="match status" value="1"/>
</dbReference>
<organism evidence="2">
    <name type="scientific">marine metagenome</name>
    <dbReference type="NCBI Taxonomy" id="408172"/>
    <lineage>
        <taxon>unclassified sequences</taxon>
        <taxon>metagenomes</taxon>
        <taxon>ecological metagenomes</taxon>
    </lineage>
</organism>
<dbReference type="InterPro" id="IPR013766">
    <property type="entry name" value="Thioredoxin_domain"/>
</dbReference>
<reference evidence="2" key="1">
    <citation type="submission" date="2018-05" db="EMBL/GenBank/DDBJ databases">
        <authorList>
            <person name="Lanie J.A."/>
            <person name="Ng W.-L."/>
            <person name="Kazmierczak K.M."/>
            <person name="Andrzejewski T.M."/>
            <person name="Davidsen T.M."/>
            <person name="Wayne K.J."/>
            <person name="Tettelin H."/>
            <person name="Glass J.I."/>
            <person name="Rusch D."/>
            <person name="Podicherti R."/>
            <person name="Tsui H.-C.T."/>
            <person name="Winkler M.E."/>
        </authorList>
    </citation>
    <scope>NUCLEOTIDE SEQUENCE</scope>
</reference>
<dbReference type="PANTHER" id="PTHR32234:SF3">
    <property type="entry name" value="SUPPRESSION OF COPPER SENSITIVITY PROTEIN"/>
    <property type="match status" value="1"/>
</dbReference>
<accession>A0A382WLN1</accession>
<dbReference type="PANTHER" id="PTHR32234">
    <property type="entry name" value="THIOL:DISULFIDE INTERCHANGE PROTEIN DSBD"/>
    <property type="match status" value="1"/>
</dbReference>
<dbReference type="AlphaFoldDB" id="A0A382WLN1"/>
<evidence type="ECO:0000313" key="2">
    <source>
        <dbReference type="EMBL" id="SVD59569.1"/>
    </source>
</evidence>
<feature type="domain" description="Thioredoxin" evidence="1">
    <location>
        <begin position="1"/>
        <end position="133"/>
    </location>
</feature>
<dbReference type="GO" id="GO:0015035">
    <property type="term" value="F:protein-disulfide reductase activity"/>
    <property type="evidence" value="ECO:0007669"/>
    <property type="project" value="TreeGrafter"/>
</dbReference>